<feature type="region of interest" description="Disordered" evidence="1">
    <location>
        <begin position="1"/>
        <end position="21"/>
    </location>
</feature>
<evidence type="ECO:0000313" key="2">
    <source>
        <dbReference type="EMBL" id="KIM57979.1"/>
    </source>
</evidence>
<accession>A0A0C3DP34</accession>
<reference evidence="3" key="2">
    <citation type="submission" date="2015-01" db="EMBL/GenBank/DDBJ databases">
        <title>Evolutionary Origins and Diversification of the Mycorrhizal Mutualists.</title>
        <authorList>
            <consortium name="DOE Joint Genome Institute"/>
            <consortium name="Mycorrhizal Genomics Consortium"/>
            <person name="Kohler A."/>
            <person name="Kuo A."/>
            <person name="Nagy L.G."/>
            <person name="Floudas D."/>
            <person name="Copeland A."/>
            <person name="Barry K.W."/>
            <person name="Cichocki N."/>
            <person name="Veneault-Fourrey C."/>
            <person name="LaButti K."/>
            <person name="Lindquist E.A."/>
            <person name="Lipzen A."/>
            <person name="Lundell T."/>
            <person name="Morin E."/>
            <person name="Murat C."/>
            <person name="Riley R."/>
            <person name="Ohm R."/>
            <person name="Sun H."/>
            <person name="Tunlid A."/>
            <person name="Henrissat B."/>
            <person name="Grigoriev I.V."/>
            <person name="Hibbett D.S."/>
            <person name="Martin F."/>
        </authorList>
    </citation>
    <scope>NUCLEOTIDE SEQUENCE [LARGE SCALE GENOMIC DNA]</scope>
    <source>
        <strain evidence="3">Foug A</strain>
    </source>
</reference>
<sequence length="134" mass="15116">MSNITMADLKKAEAEEAKPKRISSDHARYRGTIWGTYLSLGGPSLWLTINPADIYDPIAQIFSGENIDLDNFNTGPGSYASAQYFNFIILTDAGDTLRDIEKRRENSQVAMKQALLQQESFRDHSLPLQMEDEE</sequence>
<reference evidence="2 3" key="1">
    <citation type="submission" date="2014-04" db="EMBL/GenBank/DDBJ databases">
        <authorList>
            <consortium name="DOE Joint Genome Institute"/>
            <person name="Kuo A."/>
            <person name="Kohler A."/>
            <person name="Nagy L.G."/>
            <person name="Floudas D."/>
            <person name="Copeland A."/>
            <person name="Barry K.W."/>
            <person name="Cichocki N."/>
            <person name="Veneault-Fourrey C."/>
            <person name="LaButti K."/>
            <person name="Lindquist E.A."/>
            <person name="Lipzen A."/>
            <person name="Lundell T."/>
            <person name="Morin E."/>
            <person name="Murat C."/>
            <person name="Sun H."/>
            <person name="Tunlid A."/>
            <person name="Henrissat B."/>
            <person name="Grigoriev I.V."/>
            <person name="Hibbett D.S."/>
            <person name="Martin F."/>
            <person name="Nordberg H.P."/>
            <person name="Cantor M.N."/>
            <person name="Hua S.X."/>
        </authorList>
    </citation>
    <scope>NUCLEOTIDE SEQUENCE [LARGE SCALE GENOMIC DNA]</scope>
    <source>
        <strain evidence="2 3">Foug A</strain>
    </source>
</reference>
<evidence type="ECO:0000256" key="1">
    <source>
        <dbReference type="SAM" id="MobiDB-lite"/>
    </source>
</evidence>
<evidence type="ECO:0008006" key="4">
    <source>
        <dbReference type="Google" id="ProtNLM"/>
    </source>
</evidence>
<organism evidence="2 3">
    <name type="scientific">Scleroderma citrinum Foug A</name>
    <dbReference type="NCBI Taxonomy" id="1036808"/>
    <lineage>
        <taxon>Eukaryota</taxon>
        <taxon>Fungi</taxon>
        <taxon>Dikarya</taxon>
        <taxon>Basidiomycota</taxon>
        <taxon>Agaricomycotina</taxon>
        <taxon>Agaricomycetes</taxon>
        <taxon>Agaricomycetidae</taxon>
        <taxon>Boletales</taxon>
        <taxon>Sclerodermatineae</taxon>
        <taxon>Sclerodermataceae</taxon>
        <taxon>Scleroderma</taxon>
    </lineage>
</organism>
<dbReference type="HOGENOM" id="CLU_1897465_0_0_1"/>
<dbReference type="Proteomes" id="UP000053989">
    <property type="component" value="Unassembled WGS sequence"/>
</dbReference>
<dbReference type="AlphaFoldDB" id="A0A0C3DP34"/>
<gene>
    <name evidence="2" type="ORF">SCLCIDRAFT_28482</name>
</gene>
<proteinExistence type="predicted"/>
<evidence type="ECO:0000313" key="3">
    <source>
        <dbReference type="Proteomes" id="UP000053989"/>
    </source>
</evidence>
<dbReference type="OrthoDB" id="432234at2759"/>
<dbReference type="EMBL" id="KN822093">
    <property type="protein sequence ID" value="KIM57979.1"/>
    <property type="molecule type" value="Genomic_DNA"/>
</dbReference>
<protein>
    <recommendedName>
        <fullName evidence="4">Helitron helicase-like domain-containing protein</fullName>
    </recommendedName>
</protein>
<feature type="compositionally biased region" description="Basic and acidic residues" evidence="1">
    <location>
        <begin position="8"/>
        <end position="21"/>
    </location>
</feature>
<keyword evidence="3" id="KW-1185">Reference proteome</keyword>
<name>A0A0C3DP34_9AGAM</name>
<dbReference type="InParanoid" id="A0A0C3DP34"/>